<keyword evidence="2" id="KW-1185">Reference proteome</keyword>
<dbReference type="Proteomes" id="UP000554482">
    <property type="component" value="Unassembled WGS sequence"/>
</dbReference>
<organism evidence="1 2">
    <name type="scientific">Thalictrum thalictroides</name>
    <name type="common">Rue-anemone</name>
    <name type="synonym">Anemone thalictroides</name>
    <dbReference type="NCBI Taxonomy" id="46969"/>
    <lineage>
        <taxon>Eukaryota</taxon>
        <taxon>Viridiplantae</taxon>
        <taxon>Streptophyta</taxon>
        <taxon>Embryophyta</taxon>
        <taxon>Tracheophyta</taxon>
        <taxon>Spermatophyta</taxon>
        <taxon>Magnoliopsida</taxon>
        <taxon>Ranunculales</taxon>
        <taxon>Ranunculaceae</taxon>
        <taxon>Thalictroideae</taxon>
        <taxon>Thalictrum</taxon>
    </lineage>
</organism>
<protein>
    <submittedName>
        <fullName evidence="1">Uncharacterized protein</fullName>
    </submittedName>
</protein>
<proteinExistence type="predicted"/>
<gene>
    <name evidence="1" type="ORF">FRX31_035025</name>
</gene>
<evidence type="ECO:0000313" key="2">
    <source>
        <dbReference type="Proteomes" id="UP000554482"/>
    </source>
</evidence>
<dbReference type="EMBL" id="JABWDY010044119">
    <property type="protein sequence ID" value="KAF5175389.1"/>
    <property type="molecule type" value="Genomic_DNA"/>
</dbReference>
<evidence type="ECO:0000313" key="1">
    <source>
        <dbReference type="EMBL" id="KAF5175389.1"/>
    </source>
</evidence>
<comment type="caution">
    <text evidence="1">The sequence shown here is derived from an EMBL/GenBank/DDBJ whole genome shotgun (WGS) entry which is preliminary data.</text>
</comment>
<reference evidence="1 2" key="1">
    <citation type="submission" date="2020-06" db="EMBL/GenBank/DDBJ databases">
        <title>Transcriptomic and genomic resources for Thalictrum thalictroides and T. hernandezii: Facilitating candidate gene discovery in an emerging model plant lineage.</title>
        <authorList>
            <person name="Arias T."/>
            <person name="Riano-Pachon D.M."/>
            <person name="Di Stilio V.S."/>
        </authorList>
    </citation>
    <scope>NUCLEOTIDE SEQUENCE [LARGE SCALE GENOMIC DNA]</scope>
    <source>
        <strain evidence="2">cv. WT478/WT964</strain>
        <tissue evidence="1">Leaves</tissue>
    </source>
</reference>
<name>A0A7J6US86_THATH</name>
<sequence length="71" mass="8093">MTFVLSVRKSQLLTPVSLSIQATDNNRKGESERKRARVIYPKTSSIPILKQQQDQINLEILGVGYYSGWLQ</sequence>
<accession>A0A7J6US86</accession>
<dbReference type="AlphaFoldDB" id="A0A7J6US86"/>